<comment type="caution">
    <text evidence="16">The sequence shown here is derived from an EMBL/GenBank/DDBJ whole genome shotgun (WGS) entry which is preliminary data.</text>
</comment>
<dbReference type="Pfam" id="PF17921">
    <property type="entry name" value="Integrase_H2C2"/>
    <property type="match status" value="1"/>
</dbReference>
<evidence type="ECO:0000259" key="13">
    <source>
        <dbReference type="PROSITE" id="PS50804"/>
    </source>
</evidence>
<keyword evidence="11" id="KW-0175">Coiled coil</keyword>
<evidence type="ECO:0000313" key="16">
    <source>
        <dbReference type="EMBL" id="KAL2100195.1"/>
    </source>
</evidence>
<evidence type="ECO:0000256" key="3">
    <source>
        <dbReference type="ARBA" id="ARBA00022679"/>
    </source>
</evidence>
<evidence type="ECO:0000256" key="5">
    <source>
        <dbReference type="ARBA" id="ARBA00022722"/>
    </source>
</evidence>
<keyword evidence="10" id="KW-0479">Metal-binding</keyword>
<keyword evidence="8" id="KW-0695">RNA-directed DNA polymerase</keyword>
<accession>A0ABD1KLX3</accession>
<evidence type="ECO:0000256" key="8">
    <source>
        <dbReference type="ARBA" id="ARBA00022918"/>
    </source>
</evidence>
<dbReference type="GO" id="GO:0004523">
    <property type="term" value="F:RNA-DNA hybrid ribonuclease activity"/>
    <property type="evidence" value="ECO:0007669"/>
    <property type="project" value="UniProtKB-EC"/>
</dbReference>
<keyword evidence="10" id="KW-0863">Zinc-finger</keyword>
<dbReference type="Pfam" id="PF00078">
    <property type="entry name" value="RVT_1"/>
    <property type="match status" value="1"/>
</dbReference>
<dbReference type="InterPro" id="IPR036875">
    <property type="entry name" value="Znf_CCHC_sf"/>
</dbReference>
<dbReference type="Gene3D" id="3.30.70.270">
    <property type="match status" value="2"/>
</dbReference>
<evidence type="ECO:0000256" key="2">
    <source>
        <dbReference type="ARBA" id="ARBA00012180"/>
    </source>
</evidence>
<keyword evidence="5" id="KW-0540">Nuclease</keyword>
<dbReference type="FunFam" id="3.30.420.10:FF:000032">
    <property type="entry name" value="Retrovirus-related Pol polyprotein from transposon 297-like Protein"/>
    <property type="match status" value="1"/>
</dbReference>
<dbReference type="Gene3D" id="1.10.340.70">
    <property type="match status" value="1"/>
</dbReference>
<dbReference type="InterPro" id="IPR003309">
    <property type="entry name" value="SCAN_dom"/>
</dbReference>
<dbReference type="InterPro" id="IPR041588">
    <property type="entry name" value="Integrase_H2C2"/>
</dbReference>
<keyword evidence="10" id="KW-0862">Zinc</keyword>
<keyword evidence="3" id="KW-0808">Transferase</keyword>
<dbReference type="Pfam" id="PF17917">
    <property type="entry name" value="RT_RNaseH"/>
    <property type="match status" value="1"/>
</dbReference>
<dbReference type="PROSITE" id="PS50878">
    <property type="entry name" value="RT_POL"/>
    <property type="match status" value="1"/>
</dbReference>
<dbReference type="EC" id="3.1.26.4" evidence="2"/>
<proteinExistence type="inferred from homology"/>
<evidence type="ECO:0000256" key="10">
    <source>
        <dbReference type="PROSITE-ProRule" id="PRU00047"/>
    </source>
</evidence>
<dbReference type="SUPFAM" id="SSF53098">
    <property type="entry name" value="Ribonuclease H-like"/>
    <property type="match status" value="1"/>
</dbReference>
<evidence type="ECO:0000256" key="9">
    <source>
        <dbReference type="ARBA" id="ARBA00039658"/>
    </source>
</evidence>
<feature type="domain" description="Reverse transcriptase" evidence="14">
    <location>
        <begin position="1112"/>
        <end position="1289"/>
    </location>
</feature>
<dbReference type="Gene3D" id="1.10.4020.10">
    <property type="entry name" value="DNA breaking-rejoining enzymes"/>
    <property type="match status" value="1"/>
</dbReference>
<dbReference type="CDD" id="cd09274">
    <property type="entry name" value="RNase_HI_RT_Ty3"/>
    <property type="match status" value="1"/>
</dbReference>
<feature type="domain" description="Integrase catalytic" evidence="15">
    <location>
        <begin position="711"/>
        <end position="869"/>
    </location>
</feature>
<dbReference type="PANTHER" id="PTHR37984">
    <property type="entry name" value="PROTEIN CBG26694"/>
    <property type="match status" value="1"/>
</dbReference>
<feature type="domain" description="CCHC-type" evidence="12">
    <location>
        <begin position="344"/>
        <end position="358"/>
    </location>
</feature>
<dbReference type="Gene3D" id="3.10.10.10">
    <property type="entry name" value="HIV Type 1 Reverse Transcriptase, subunit A, domain 1"/>
    <property type="match status" value="1"/>
</dbReference>
<name>A0ABD1KLX3_9TELE</name>
<protein>
    <recommendedName>
        <fullName evidence="9">Gypsy retrotransposon integrase-like protein 1</fullName>
        <ecNumber evidence="2">3.1.26.4</ecNumber>
    </recommendedName>
</protein>
<evidence type="ECO:0000256" key="4">
    <source>
        <dbReference type="ARBA" id="ARBA00022695"/>
    </source>
</evidence>
<keyword evidence="4" id="KW-0548">Nucleotidyltransferase</keyword>
<dbReference type="FunFam" id="3.10.20.370:FF:000001">
    <property type="entry name" value="Retrovirus-related Pol polyprotein from transposon 17.6-like protein"/>
    <property type="match status" value="1"/>
</dbReference>
<dbReference type="PROSITE" id="PS50804">
    <property type="entry name" value="SCAN_BOX"/>
    <property type="match status" value="1"/>
</dbReference>
<comment type="similarity">
    <text evidence="1">Belongs to the beta type-B retroviral polymerase family. HERV class-II K(HML-2) pol subfamily.</text>
</comment>
<dbReference type="FunFam" id="1.10.340.70:FF:000001">
    <property type="entry name" value="Retrovirus-related Pol polyprotein from transposon gypsy-like Protein"/>
    <property type="match status" value="1"/>
</dbReference>
<dbReference type="SUPFAM" id="SSF56672">
    <property type="entry name" value="DNA/RNA polymerases"/>
    <property type="match status" value="1"/>
</dbReference>
<dbReference type="InterPro" id="IPR001584">
    <property type="entry name" value="Integrase_cat-core"/>
</dbReference>
<dbReference type="PANTHER" id="PTHR37984:SF5">
    <property type="entry name" value="PROTEIN NYNRIN-LIKE"/>
    <property type="match status" value="1"/>
</dbReference>
<evidence type="ECO:0000259" key="14">
    <source>
        <dbReference type="PROSITE" id="PS50878"/>
    </source>
</evidence>
<dbReference type="Proteomes" id="UP001591681">
    <property type="component" value="Unassembled WGS sequence"/>
</dbReference>
<evidence type="ECO:0000259" key="12">
    <source>
        <dbReference type="PROSITE" id="PS50158"/>
    </source>
</evidence>
<organism evidence="16 17">
    <name type="scientific">Coilia grayii</name>
    <name type="common">Gray's grenadier anchovy</name>
    <dbReference type="NCBI Taxonomy" id="363190"/>
    <lineage>
        <taxon>Eukaryota</taxon>
        <taxon>Metazoa</taxon>
        <taxon>Chordata</taxon>
        <taxon>Craniata</taxon>
        <taxon>Vertebrata</taxon>
        <taxon>Euteleostomi</taxon>
        <taxon>Actinopterygii</taxon>
        <taxon>Neopterygii</taxon>
        <taxon>Teleostei</taxon>
        <taxon>Clupei</taxon>
        <taxon>Clupeiformes</taxon>
        <taxon>Clupeoidei</taxon>
        <taxon>Engraulidae</taxon>
        <taxon>Coilinae</taxon>
        <taxon>Coilia</taxon>
    </lineage>
</organism>
<dbReference type="Gene3D" id="3.30.420.10">
    <property type="entry name" value="Ribonuclease H-like superfamily/Ribonuclease H"/>
    <property type="match status" value="1"/>
</dbReference>
<dbReference type="EMBL" id="JBHFQA010000004">
    <property type="protein sequence ID" value="KAL2100195.1"/>
    <property type="molecule type" value="Genomic_DNA"/>
</dbReference>
<feature type="domain" description="SCAN box" evidence="13">
    <location>
        <begin position="205"/>
        <end position="285"/>
    </location>
</feature>
<dbReference type="Pfam" id="PF02023">
    <property type="entry name" value="SCAN"/>
    <property type="match status" value="1"/>
</dbReference>
<keyword evidence="6" id="KW-0255">Endonuclease</keyword>
<evidence type="ECO:0000313" key="17">
    <source>
        <dbReference type="Proteomes" id="UP001591681"/>
    </source>
</evidence>
<dbReference type="InterPro" id="IPR000477">
    <property type="entry name" value="RT_dom"/>
</dbReference>
<sequence>MTSFDPADFFSKSLVRSDWLRLTKAQLILVAEFQDIQVDDQLKKIEMIDFIINELGVTESQSDAHKTQLEMAKLQNQLEMAKLEIAREHGKMEMDKLKMELEREKIRSSENHLQRKHESRFDVSSCLRLMPKFNQDDVDIFFDAFEKVAAELQWPEDRWPILGQSVFIGKAQEAYAALNAVQSADYEVIKKAVLQAYEVAPEGYRQKFRSSRRKSGETFLDLLRQQEVTFERWLRSSQVFTFTELKELVLLEQFKNSIPRPVEMYLNSQNVTELRKAAMLADSYELTQKDIGWREKSAAMTRPPAEPHRPRDIREAVYRPTDTRFQRGNVNFSRPFPQSKEVICHYCKKAGHIKSSCPGLGRKSSFHHGKPVSLVKVDGKVVSTVNPQGHGGAPDIFGSFVSVGSLSVTPGGEEFPVTILRDTGAAQSVLCEGVLELPLSTSVNRSVLLKGLGDEFKAIPLHKLNLKSELVTGEVVLGVVPSLPVEGIHVLLGNDLASDRVYVNPVVSNLPCDSPEMEALEAEYPDVFSSCVLTRGQAKAKALGATSPLVESIVDLGDTIVGRVLGGSDKLKCNRETLIAEQQNDPSLVQLLQTAASEEEMGEIADGCYLKDGMLLRKWRPPQRPATEQWSVFSQIVLPVCYREEVLKLAHEKPMAGHLGIRKTQERVLRHFYWPRLHSDVVAFCRSCHACQMVGKPNQVIPTAPLKPLPVVEEPFSRVVVDCVGPLKKTKKGNKYLLTIMDVTTRFPEAIALRSIKARPVIEALLQFFSKFGLPREVQTDRGSNFSSGVFQEVMSELGIRQVMSSAYHPQSQGALERCHQTLKQMIKTFCVQCDGDWDMAMPFLLFALRDAVSDSTGFSPFELVYGHEVRGPLKLMKETFLESERPGNLLQYVAVFKDRLVSACEVACKNLQTSKEVMKRQWDKKAVGRSFSVGDQVLVLMPMRGESLGTRFCGPYSVVKKVNDRNYVVKTPDRRKPTPLCHINLMKKYHDRSVSKAICSWTVIEQTEHEVLQEAESSLELDCRGPVGARLQNSAALADLYSLVAHLLPFQQEDVKTLIHSHLPLFRDSPGLTSLVVHDVVTGDMPAIKQHPYRMHPTKLALVREELKYMLEIGVVEPSHSEWTSPIVLIPKPDGSARFCIDYRKVNAVTKTDAFPIPRLEDCIDQIGKAKFVSKFDLLKGYWQVPLSDHAKEVSAFVTPDGLYQCCTLPFGMKNAPACFQRLMNQVTSGLSNVVTYIDDVVSFSDTWEDHVHHIKQLFGRLEAAGLVVNLPKCELGKGQVTYLGHQVGQGSVLPRAAKIQAILDLPAPHTRRQLMRLLGMCGFYRKFVPNFASITEPLTNLLRKGVKFSWSDECQTALDKLKAVLSCEPVLVAPDFGVPFRLAVDACDVGIGAVLLQADSSGVEKPVAYFSKKLNRHQRAYSTVEKEALGLVLAVQHFQVYLAGVGDTVVYTDHNPLTFLSKFRGSNQRVFRWSLALQPYSLVIKHLPGKDNVIADTLSRV</sequence>
<dbReference type="InterPro" id="IPR043128">
    <property type="entry name" value="Rev_trsase/Diguanyl_cyclase"/>
</dbReference>
<keyword evidence="17" id="KW-1185">Reference proteome</keyword>
<dbReference type="GO" id="GO:0003964">
    <property type="term" value="F:RNA-directed DNA polymerase activity"/>
    <property type="evidence" value="ECO:0007669"/>
    <property type="project" value="UniProtKB-KW"/>
</dbReference>
<dbReference type="PROSITE" id="PS50158">
    <property type="entry name" value="ZF_CCHC"/>
    <property type="match status" value="1"/>
</dbReference>
<dbReference type="InterPro" id="IPR036397">
    <property type="entry name" value="RNaseH_sf"/>
</dbReference>
<dbReference type="Pfam" id="PF00665">
    <property type="entry name" value="rve"/>
    <property type="match status" value="1"/>
</dbReference>
<dbReference type="FunFam" id="3.30.70.270:FF:000020">
    <property type="entry name" value="Transposon Tf2-6 polyprotein-like Protein"/>
    <property type="match status" value="1"/>
</dbReference>
<dbReference type="InterPro" id="IPR043502">
    <property type="entry name" value="DNA/RNA_pol_sf"/>
</dbReference>
<evidence type="ECO:0000256" key="7">
    <source>
        <dbReference type="ARBA" id="ARBA00022801"/>
    </source>
</evidence>
<feature type="coiled-coil region" evidence="11">
    <location>
        <begin position="57"/>
        <end position="100"/>
    </location>
</feature>
<evidence type="ECO:0000256" key="6">
    <source>
        <dbReference type="ARBA" id="ARBA00022759"/>
    </source>
</evidence>
<evidence type="ECO:0000256" key="11">
    <source>
        <dbReference type="SAM" id="Coils"/>
    </source>
</evidence>
<reference evidence="16 17" key="1">
    <citation type="submission" date="2024-09" db="EMBL/GenBank/DDBJ databases">
        <title>A chromosome-level genome assembly of Gray's grenadier anchovy, Coilia grayii.</title>
        <authorList>
            <person name="Fu Z."/>
        </authorList>
    </citation>
    <scope>NUCLEOTIDE SEQUENCE [LARGE SCALE GENOMIC DNA]</scope>
    <source>
        <strain evidence="16">G4</strain>
        <tissue evidence="16">Muscle</tissue>
    </source>
</reference>
<dbReference type="CDD" id="cd01647">
    <property type="entry name" value="RT_LTR"/>
    <property type="match status" value="1"/>
</dbReference>
<dbReference type="InterPro" id="IPR050951">
    <property type="entry name" value="Retrovirus_Pol_polyprotein"/>
</dbReference>
<evidence type="ECO:0000256" key="1">
    <source>
        <dbReference type="ARBA" id="ARBA00010879"/>
    </source>
</evidence>
<dbReference type="PROSITE" id="PS50994">
    <property type="entry name" value="INTEGRASE"/>
    <property type="match status" value="1"/>
</dbReference>
<dbReference type="Pfam" id="PF22938">
    <property type="entry name" value="Integrase_p58_C"/>
    <property type="match status" value="1"/>
</dbReference>
<dbReference type="GO" id="GO:0008270">
    <property type="term" value="F:zinc ion binding"/>
    <property type="evidence" value="ECO:0007669"/>
    <property type="project" value="UniProtKB-KW"/>
</dbReference>
<gene>
    <name evidence="16" type="ORF">ACEWY4_004589</name>
</gene>
<dbReference type="InterPro" id="IPR001878">
    <property type="entry name" value="Znf_CCHC"/>
</dbReference>
<keyword evidence="7" id="KW-0378">Hydrolase</keyword>
<dbReference type="SUPFAM" id="SSF47353">
    <property type="entry name" value="Retrovirus capsid dimerization domain-like"/>
    <property type="match status" value="1"/>
</dbReference>
<dbReference type="InterPro" id="IPR041373">
    <property type="entry name" value="RT_RNaseH"/>
</dbReference>
<dbReference type="InterPro" id="IPR012337">
    <property type="entry name" value="RNaseH-like_sf"/>
</dbReference>
<dbReference type="InterPro" id="IPR038269">
    <property type="entry name" value="SCAN_sf"/>
</dbReference>
<evidence type="ECO:0000259" key="15">
    <source>
        <dbReference type="PROSITE" id="PS50994"/>
    </source>
</evidence>
<dbReference type="SUPFAM" id="SSF57756">
    <property type="entry name" value="Retrovirus zinc finger-like domains"/>
    <property type="match status" value="1"/>
</dbReference>
<dbReference type="InterPro" id="IPR054465">
    <property type="entry name" value="Integrase_p58-like_C"/>
</dbReference>